<feature type="region of interest" description="Disordered" evidence="1">
    <location>
        <begin position="106"/>
        <end position="128"/>
    </location>
</feature>
<dbReference type="PANTHER" id="PTHR34153:SF2">
    <property type="entry name" value="SI:CH211-262H13.3-RELATED"/>
    <property type="match status" value="1"/>
</dbReference>
<name>A0ABM4BYJ4_HYDVU</name>
<dbReference type="GeneID" id="136080875"/>
<evidence type="ECO:0000313" key="2">
    <source>
        <dbReference type="Proteomes" id="UP001652625"/>
    </source>
</evidence>
<sequence length="403" mass="46084">MLYAIVAFDEENTTDYLPLIWLVNAISQNILSIISSRKSTDFYWPRWTNVKKIDFAKSMCQEPEVGWLRFSGRILSTADTESEAKEKCRYAEDTSNVDEIYQKNLNSQSFEENQGNPSEKKNEDTSRLFNEEFDEQIEKRKKKTAKENTKVKKFDNLNKSMNHTITKPVAPSFLTSQCCSTSDDVDLRISSSLPNLSVNFHETNQRNANASSILSLTELNVAESSGIFKAIFKGLEQIKDTQKIHSKMIQHILLNLNIEGGTDSPELPEGLQFPATTIEELDKAQEILTDVNAQKILVRILVENGGHDISEFIKRNMTYLIGNTLARQLNMTGQKNKRGFIKTLLYKVLFASVKKNISSRECTKKQLEEVLSKWFGNSRDRGEGRRRRLEIGNNTDENLNIFE</sequence>
<feature type="compositionally biased region" description="Basic and acidic residues" evidence="1">
    <location>
        <begin position="118"/>
        <end position="128"/>
    </location>
</feature>
<protein>
    <submittedName>
        <fullName evidence="3">Uncharacterized protein LOC136080875</fullName>
    </submittedName>
</protein>
<keyword evidence="2" id="KW-1185">Reference proteome</keyword>
<dbReference type="RefSeq" id="XP_065654305.1">
    <property type="nucleotide sequence ID" value="XM_065798233.1"/>
</dbReference>
<proteinExistence type="predicted"/>
<feature type="compositionally biased region" description="Polar residues" evidence="1">
    <location>
        <begin position="106"/>
        <end position="117"/>
    </location>
</feature>
<organism evidence="2 3">
    <name type="scientific">Hydra vulgaris</name>
    <name type="common">Hydra</name>
    <name type="synonym">Hydra attenuata</name>
    <dbReference type="NCBI Taxonomy" id="6087"/>
    <lineage>
        <taxon>Eukaryota</taxon>
        <taxon>Metazoa</taxon>
        <taxon>Cnidaria</taxon>
        <taxon>Hydrozoa</taxon>
        <taxon>Hydroidolina</taxon>
        <taxon>Anthoathecata</taxon>
        <taxon>Aplanulata</taxon>
        <taxon>Hydridae</taxon>
        <taxon>Hydra</taxon>
    </lineage>
</organism>
<gene>
    <name evidence="3" type="primary">LOC136080875</name>
</gene>
<dbReference type="PANTHER" id="PTHR34153">
    <property type="entry name" value="SI:CH211-262H13.3-RELATED-RELATED"/>
    <property type="match status" value="1"/>
</dbReference>
<accession>A0ABM4BYJ4</accession>
<reference evidence="3" key="1">
    <citation type="submission" date="2025-08" db="UniProtKB">
        <authorList>
            <consortium name="RefSeq"/>
        </authorList>
    </citation>
    <scope>IDENTIFICATION</scope>
</reference>
<evidence type="ECO:0000256" key="1">
    <source>
        <dbReference type="SAM" id="MobiDB-lite"/>
    </source>
</evidence>
<evidence type="ECO:0000313" key="3">
    <source>
        <dbReference type="RefSeq" id="XP_065654305.1"/>
    </source>
</evidence>
<dbReference type="Proteomes" id="UP001652625">
    <property type="component" value="Chromosome 05"/>
</dbReference>